<dbReference type="AlphaFoldDB" id="A0A3N0E6L7"/>
<reference evidence="2 3" key="1">
    <citation type="submission" date="2018-11" db="EMBL/GenBank/DDBJ databases">
        <title>The genome draft of YIM 96095.</title>
        <authorList>
            <person name="Tang S.-K."/>
            <person name="Chunyu W.-X."/>
            <person name="Feng Y.-Z."/>
        </authorList>
    </citation>
    <scope>NUCLEOTIDE SEQUENCE [LARGE SCALE GENOMIC DNA]</scope>
    <source>
        <strain evidence="2 3">YIM 96095</strain>
    </source>
</reference>
<proteinExistence type="predicted"/>
<name>A0A3N0E6L7_9ACTN</name>
<feature type="transmembrane region" description="Helical" evidence="1">
    <location>
        <begin position="33"/>
        <end position="54"/>
    </location>
</feature>
<dbReference type="RefSeq" id="WP_123202198.1">
    <property type="nucleotide sequence ID" value="NZ_RJMB01000016.1"/>
</dbReference>
<dbReference type="OrthoDB" id="3436954at2"/>
<evidence type="ECO:0000313" key="3">
    <source>
        <dbReference type="Proteomes" id="UP000269198"/>
    </source>
</evidence>
<comment type="caution">
    <text evidence="2">The sequence shown here is derived from an EMBL/GenBank/DDBJ whole genome shotgun (WGS) entry which is preliminary data.</text>
</comment>
<evidence type="ECO:0000313" key="2">
    <source>
        <dbReference type="EMBL" id="RNL83491.1"/>
    </source>
</evidence>
<protein>
    <submittedName>
        <fullName evidence="2">Uncharacterized protein</fullName>
    </submittedName>
</protein>
<sequence>MTNPLVSVYASVRTFLADRAVALKNRSDRGAGFIEYAGVLIVIGAIAAVAYNAIEGDEEGIGNTIKEGIEGAIESAFDEADASGLL</sequence>
<accession>A0A3N0E6L7</accession>
<dbReference type="Proteomes" id="UP000269198">
    <property type="component" value="Unassembled WGS sequence"/>
</dbReference>
<keyword evidence="1" id="KW-1133">Transmembrane helix</keyword>
<dbReference type="EMBL" id="RJMB01000016">
    <property type="protein sequence ID" value="RNL83491.1"/>
    <property type="molecule type" value="Genomic_DNA"/>
</dbReference>
<organism evidence="2 3">
    <name type="scientific">Halostreptopolyspora alba</name>
    <dbReference type="NCBI Taxonomy" id="2487137"/>
    <lineage>
        <taxon>Bacteria</taxon>
        <taxon>Bacillati</taxon>
        <taxon>Actinomycetota</taxon>
        <taxon>Actinomycetes</taxon>
        <taxon>Streptosporangiales</taxon>
        <taxon>Nocardiopsidaceae</taxon>
        <taxon>Halostreptopolyspora</taxon>
    </lineage>
</organism>
<evidence type="ECO:0000256" key="1">
    <source>
        <dbReference type="SAM" id="Phobius"/>
    </source>
</evidence>
<keyword evidence="1" id="KW-0812">Transmembrane</keyword>
<keyword evidence="3" id="KW-1185">Reference proteome</keyword>
<gene>
    <name evidence="2" type="ORF">EFW17_15945</name>
</gene>
<keyword evidence="1" id="KW-0472">Membrane</keyword>